<keyword evidence="2" id="KW-1185">Reference proteome</keyword>
<name>A0A7F8PYF9_LEPWE</name>
<sequence length="1291" mass="146331">FRSCDPNMFSLYNSGTVLPTAKLTLENYKLILDFLHTAKKRKANLPSDAEEFSTFVNSRMSDENVSKTQTVYDSDSQSGLSAKEKDRAANLSLLDHFMKIFLYCRRAMVLAHRGGYWTLLQNCCRALWNFTQELQILLKQAVDMYKTFPISQDSFLCTCVLPFYLGAELLIDMLIELQNINSVKVIEEKGEFSVPSCYGNIKNDNGGSSLDFEHLLDDVNVVDLKWIHNFVLKSLELLYQVEKWETLVSLAIQFNTISHERYTEQVTPLLVYAQRQLLLRISKFNGPDVTQQPCARYETEYKEKITCRNFIGKQLKINPSTSEVTDTENCADILKKFIYSGFFSLQIFQSFDSGKPLTSKENIQALDELISKGLPVILVTLGQEHLLNKFSFVKAYFLISVAATINCVPENSMKTIYHGLTSEKSRANLPNLKELYLKDDGSSLGQFVKMKDDFTFSTVKSILLTEAEDRLNFLVSEIEHPGHKNLSQCSAGELEIVVEARLQLAAIALQRHRAAYSAAIVFSTLRLLQDSKLFKRKGVQDDTENSVSPGASATENKDDNEFLDPVSLNSREYFNIHLWLRCRLALVTAFVAQIHGIGMVTENDMIDYVSLINEVCEEAKSAGDRELQAEFLMQAVIIGLQEKHLKADIITNLQAIIHLLEESEFISPRSHLTLVRSMLLLDDLTKAEKFKETPLKTEKLHLLIQSHNILIEQMLTFGETIEFPLSNTDYASPLQPLKNIYLPHVMLLAKTKMRIGHIMAKQVYYTSKKKDPSKWFPALHLFEIALKLCQVSATEEHEVEAEILFQKGKIERQILMEEKSPSLQLESLFEAIQLSLRNDQNSGLIRDSYLEMALLFLHMRKPKNKLSISPLTLKASTRRHSSIKEPIVNKFEMYSSLAWIVIRAAAQVSEAVLEINLLIGKKNARTDKVSQGALPNIPEFATVDLLSSYTDYLLDNYQVVFPTGNTCSYQTDGVCGNTDARKKPQTKVDITWILLLRYYIHLQRINNMSKLLASPKPGSGISLPDDTLLTSLFNSGLILRQKEMHFFLKRFLQLYSSSCIDEFPKELCKGLENTLFSEKISSGSVKLCHDSSLHSDLSLNKLSASPSSGDVSSVMKIQDLNKELCFQWYIPPLERPPKDTEPMVLLLYAYNMKPQNISDAVPNSTYCNVYTGSFWVPLNRVISIHEKLSNLKQIAEISLPTAPEIASDENVSEMQEMEEKSIDKEMENMIIECCSEIINLFLTDGDVIPLSEVPFDISLPSIFHLERLFDLANGCIISGGSLFNWMVSIIP</sequence>
<dbReference type="Proteomes" id="UP000245341">
    <property type="component" value="Unplaced"/>
</dbReference>
<organism evidence="2 3">
    <name type="scientific">Leptonychotes weddellii</name>
    <name type="common">Weddell seal</name>
    <name type="synonym">Otaria weddellii</name>
    <dbReference type="NCBI Taxonomy" id="9713"/>
    <lineage>
        <taxon>Eukaryota</taxon>
        <taxon>Metazoa</taxon>
        <taxon>Chordata</taxon>
        <taxon>Craniata</taxon>
        <taxon>Vertebrata</taxon>
        <taxon>Euteleostomi</taxon>
        <taxon>Mammalia</taxon>
        <taxon>Eutheria</taxon>
        <taxon>Laurasiatheria</taxon>
        <taxon>Carnivora</taxon>
        <taxon>Caniformia</taxon>
        <taxon>Pinnipedia</taxon>
        <taxon>Phocidae</taxon>
        <taxon>Monachinae</taxon>
        <taxon>Lobodontini</taxon>
        <taxon>Leptonychotes</taxon>
    </lineage>
</organism>
<dbReference type="PANTHER" id="PTHR33487">
    <property type="entry name" value="CILIA- AND FLAGELLA-ASSOCIATED PROTEIN 54"/>
    <property type="match status" value="1"/>
</dbReference>
<dbReference type="KEGG" id="lww:102749999"/>
<dbReference type="GeneID" id="102749999"/>
<accession>A0A7F8PYF9</accession>
<reference evidence="3" key="1">
    <citation type="submission" date="2025-08" db="UniProtKB">
        <authorList>
            <consortium name="RefSeq"/>
        </authorList>
    </citation>
    <scope>IDENTIFICATION</scope>
    <source>
        <tissue evidence="3">Liver</tissue>
    </source>
</reference>
<gene>
    <name evidence="3" type="primary">LOC102749999</name>
</gene>
<dbReference type="PANTHER" id="PTHR33487:SF1">
    <property type="entry name" value="CILIA- AND FLAGELLA-ASSOCIATED PROTEIN 54"/>
    <property type="match status" value="1"/>
</dbReference>
<feature type="region of interest" description="Disordered" evidence="1">
    <location>
        <begin position="539"/>
        <end position="558"/>
    </location>
</feature>
<evidence type="ECO:0000313" key="2">
    <source>
        <dbReference type="Proteomes" id="UP000245341"/>
    </source>
</evidence>
<evidence type="ECO:0000313" key="3">
    <source>
        <dbReference type="RefSeq" id="XP_030873829.1"/>
    </source>
</evidence>
<dbReference type="GO" id="GO:0060271">
    <property type="term" value="P:cilium assembly"/>
    <property type="evidence" value="ECO:0007669"/>
    <property type="project" value="TreeGrafter"/>
</dbReference>
<feature type="compositionally biased region" description="Polar residues" evidence="1">
    <location>
        <begin position="545"/>
        <end position="554"/>
    </location>
</feature>
<dbReference type="OrthoDB" id="2104158at2759"/>
<proteinExistence type="predicted"/>
<evidence type="ECO:0000256" key="1">
    <source>
        <dbReference type="SAM" id="MobiDB-lite"/>
    </source>
</evidence>
<feature type="non-terminal residue" evidence="3">
    <location>
        <position position="1"/>
    </location>
</feature>
<dbReference type="RefSeq" id="XP_030873829.1">
    <property type="nucleotide sequence ID" value="XM_031017969.1"/>
</dbReference>
<protein>
    <submittedName>
        <fullName evidence="3">Cilia- and flagella-associated protein 54-like</fullName>
    </submittedName>
</protein>